<sequence length="210" mass="23629">MGQWLRRNNQEADSILTVDELASKFSTLLESKCSLRVSENTSSRLAFIIITSVIRCHRPALALATSSVQYSNARGREKERYTKVERRRAQESKSVDPKHMRVVFLLCSEVNSIMNTIQKPDANKTVVPIYTAVLLRDWGGTETSVGAQLSAPIEINERGASRGPSDSIVAGCLVRILLLSKSRLRERFRRSRDTCRRTIYYRVSAAARPA</sequence>
<reference evidence="2 3" key="1">
    <citation type="journal article" date="2019" name="Commun. Biol.">
        <title>The bagworm genome reveals a unique fibroin gene that provides high tensile strength.</title>
        <authorList>
            <person name="Kono N."/>
            <person name="Nakamura H."/>
            <person name="Ohtoshi R."/>
            <person name="Tomita M."/>
            <person name="Numata K."/>
            <person name="Arakawa K."/>
        </authorList>
    </citation>
    <scope>NUCLEOTIDE SEQUENCE [LARGE SCALE GENOMIC DNA]</scope>
</reference>
<dbReference type="AlphaFoldDB" id="A0A4C1Y062"/>
<dbReference type="Proteomes" id="UP000299102">
    <property type="component" value="Unassembled WGS sequence"/>
</dbReference>
<accession>A0A4C1Y062</accession>
<organism evidence="2 3">
    <name type="scientific">Eumeta variegata</name>
    <name type="common">Bagworm moth</name>
    <name type="synonym">Eumeta japonica</name>
    <dbReference type="NCBI Taxonomy" id="151549"/>
    <lineage>
        <taxon>Eukaryota</taxon>
        <taxon>Metazoa</taxon>
        <taxon>Ecdysozoa</taxon>
        <taxon>Arthropoda</taxon>
        <taxon>Hexapoda</taxon>
        <taxon>Insecta</taxon>
        <taxon>Pterygota</taxon>
        <taxon>Neoptera</taxon>
        <taxon>Endopterygota</taxon>
        <taxon>Lepidoptera</taxon>
        <taxon>Glossata</taxon>
        <taxon>Ditrysia</taxon>
        <taxon>Tineoidea</taxon>
        <taxon>Psychidae</taxon>
        <taxon>Oiketicinae</taxon>
        <taxon>Eumeta</taxon>
    </lineage>
</organism>
<keyword evidence="3" id="KW-1185">Reference proteome</keyword>
<dbReference type="EMBL" id="BGZK01001023">
    <property type="protein sequence ID" value="GBP68773.1"/>
    <property type="molecule type" value="Genomic_DNA"/>
</dbReference>
<evidence type="ECO:0000256" key="1">
    <source>
        <dbReference type="SAM" id="MobiDB-lite"/>
    </source>
</evidence>
<name>A0A4C1Y062_EUMVA</name>
<gene>
    <name evidence="2" type="ORF">EVAR_83506_1</name>
</gene>
<evidence type="ECO:0000313" key="2">
    <source>
        <dbReference type="EMBL" id="GBP68773.1"/>
    </source>
</evidence>
<evidence type="ECO:0000313" key="3">
    <source>
        <dbReference type="Proteomes" id="UP000299102"/>
    </source>
</evidence>
<protein>
    <submittedName>
        <fullName evidence="2">Uncharacterized protein</fullName>
    </submittedName>
</protein>
<proteinExistence type="predicted"/>
<comment type="caution">
    <text evidence="2">The sequence shown here is derived from an EMBL/GenBank/DDBJ whole genome shotgun (WGS) entry which is preliminary data.</text>
</comment>
<feature type="region of interest" description="Disordered" evidence="1">
    <location>
        <begin position="74"/>
        <end position="93"/>
    </location>
</feature>